<dbReference type="Proteomes" id="UP000248783">
    <property type="component" value="Unassembled WGS sequence"/>
</dbReference>
<evidence type="ECO:0000313" key="2">
    <source>
        <dbReference type="Proteomes" id="UP000248783"/>
    </source>
</evidence>
<reference evidence="1 2" key="1">
    <citation type="submission" date="2018-06" db="EMBL/GenBank/DDBJ databases">
        <title>Whole genome sequencing of a novel hydrocarbon degrading bacterial strain, PW21 isolated from oil contaminated produced water sample.</title>
        <authorList>
            <person name="Nagkirti P."/>
            <person name="Shaikh A."/>
            <person name="Gowdaman V."/>
            <person name="Engineer A.E."/>
            <person name="Dagar S."/>
            <person name="Dhakephalkar P.K."/>
        </authorList>
    </citation>
    <scope>NUCLEOTIDE SEQUENCE [LARGE SCALE GENOMIC DNA]</scope>
    <source>
        <strain evidence="1 2">PW21</strain>
    </source>
</reference>
<accession>A0A2W5WNL1</accession>
<dbReference type="EMBL" id="QKWH01000006">
    <property type="protein sequence ID" value="PZR52937.1"/>
    <property type="molecule type" value="Genomic_DNA"/>
</dbReference>
<sequence>MGVGADRIQEAVDVASSWTDQPFVDGDGWRIWGEPVGTAGNDDWTLHLVVLTNVPDRVLSNLTTSGISLCELGPEGYATQAGVIGVITDARDYEVGVREVLRSEVATAVATQFTSLGEGCLRDGWT</sequence>
<keyword evidence="2" id="KW-1185">Reference proteome</keyword>
<evidence type="ECO:0000313" key="1">
    <source>
        <dbReference type="EMBL" id="PZR52937.1"/>
    </source>
</evidence>
<proteinExistence type="predicted"/>
<dbReference type="AlphaFoldDB" id="A0A2W5WNL1"/>
<comment type="caution">
    <text evidence="1">The sequence shown here is derived from an EMBL/GenBank/DDBJ whole genome shotgun (WGS) entry which is preliminary data.</text>
</comment>
<gene>
    <name evidence="1" type="ORF">DNL40_09800</name>
</gene>
<organism evidence="1 2">
    <name type="scientific">Xylanimonas oleitrophica</name>
    <dbReference type="NCBI Taxonomy" id="2607479"/>
    <lineage>
        <taxon>Bacteria</taxon>
        <taxon>Bacillati</taxon>
        <taxon>Actinomycetota</taxon>
        <taxon>Actinomycetes</taxon>
        <taxon>Micrococcales</taxon>
        <taxon>Promicromonosporaceae</taxon>
        <taxon>Xylanimonas</taxon>
    </lineage>
</organism>
<name>A0A2W5WNL1_9MICO</name>
<protein>
    <submittedName>
        <fullName evidence="1">Uncharacterized protein</fullName>
    </submittedName>
</protein>